<dbReference type="InterPro" id="IPR050644">
    <property type="entry name" value="PG_Glycine_Bridge_Synth"/>
</dbReference>
<dbReference type="AlphaFoldDB" id="A0A2U2X3P2"/>
<sequence length="343" mass="40198">MIEIITEKEKWDALLSEFDSYDTYHTFDYHMISRLQEESPILIKYTEKELVIGVPLLLRNINDTHYNDATSVYGYCGPLSKGVTDNFDNSNFIEALKDYFIENNIISVFSRLNPYIANQNKVLNNLGEIFPLGKVVNINLKLDKTIQRQNYHRRLKNHINKSRRNCKVVKAKSIEEIENFIEIYKENMIRVNAKKSYYFSKEYFLKLFESKNFKTEILLAIDKESKKIISGAMFFKTNSIVQYHLSGTKNDFLHLMPTKLLIDEMRITATDNGFKIFNLGGGLAASGDDSLFRFKSSFSDNFHPFSLWKLIINQKAYDEVCDKNEIINRDSKFFPLYRLKEHL</sequence>
<dbReference type="Pfam" id="PF02388">
    <property type="entry name" value="FemAB"/>
    <property type="match status" value="1"/>
</dbReference>
<dbReference type="PROSITE" id="PS51191">
    <property type="entry name" value="FEMABX"/>
    <property type="match status" value="1"/>
</dbReference>
<evidence type="ECO:0000256" key="3">
    <source>
        <dbReference type="ARBA" id="ARBA00022960"/>
    </source>
</evidence>
<dbReference type="GO" id="GO:0071555">
    <property type="term" value="P:cell wall organization"/>
    <property type="evidence" value="ECO:0007669"/>
    <property type="project" value="UniProtKB-KW"/>
</dbReference>
<evidence type="ECO:0000256" key="2">
    <source>
        <dbReference type="ARBA" id="ARBA00022679"/>
    </source>
</evidence>
<reference evidence="8" key="3">
    <citation type="submission" date="2018-05" db="EMBL/GenBank/DDBJ databases">
        <authorList>
            <person name="Lu D."/>
        </authorList>
    </citation>
    <scope>NUCLEOTIDE SEQUENCE [LARGE SCALE GENOMIC DNA]</scope>
    <source>
        <strain evidence="8">ZY111</strain>
    </source>
</reference>
<gene>
    <name evidence="7" type="ORF">DIS18_09130</name>
</gene>
<keyword evidence="3" id="KW-0133">Cell shape</keyword>
<dbReference type="InterPro" id="IPR003447">
    <property type="entry name" value="FEMABX"/>
</dbReference>
<organism evidence="7 8">
    <name type="scientific">Algibacter marinivivus</name>
    <dbReference type="NCBI Taxonomy" id="2100723"/>
    <lineage>
        <taxon>Bacteria</taxon>
        <taxon>Pseudomonadati</taxon>
        <taxon>Bacteroidota</taxon>
        <taxon>Flavobacteriia</taxon>
        <taxon>Flavobacteriales</taxon>
        <taxon>Flavobacteriaceae</taxon>
        <taxon>Algibacter</taxon>
    </lineage>
</organism>
<protein>
    <submittedName>
        <fullName evidence="7">GNAT family N-acetyltransferase</fullName>
    </submittedName>
</protein>
<dbReference type="EMBL" id="QFRI01000002">
    <property type="protein sequence ID" value="PWH82406.1"/>
    <property type="molecule type" value="Genomic_DNA"/>
</dbReference>
<dbReference type="PANTHER" id="PTHR36174">
    <property type="entry name" value="LIPID II:GLYCINE GLYCYLTRANSFERASE"/>
    <property type="match status" value="1"/>
</dbReference>
<dbReference type="PANTHER" id="PTHR36174:SF1">
    <property type="entry name" value="LIPID II:GLYCINE GLYCYLTRANSFERASE"/>
    <property type="match status" value="1"/>
</dbReference>
<dbReference type="SUPFAM" id="SSF55729">
    <property type="entry name" value="Acyl-CoA N-acyltransferases (Nat)"/>
    <property type="match status" value="1"/>
</dbReference>
<dbReference type="GO" id="GO:0009252">
    <property type="term" value="P:peptidoglycan biosynthetic process"/>
    <property type="evidence" value="ECO:0007669"/>
    <property type="project" value="UniProtKB-KW"/>
</dbReference>
<dbReference type="Proteomes" id="UP000245375">
    <property type="component" value="Unassembled WGS sequence"/>
</dbReference>
<evidence type="ECO:0000313" key="8">
    <source>
        <dbReference type="Proteomes" id="UP000245375"/>
    </source>
</evidence>
<reference evidence="7 8" key="1">
    <citation type="submission" date="2018-05" db="EMBL/GenBank/DDBJ databases">
        <title>Algibacter marinivivus sp. nov., isolated from sample around a algae.</title>
        <authorList>
            <person name="Zhong X."/>
        </authorList>
    </citation>
    <scope>NUCLEOTIDE SEQUENCE [LARGE SCALE GENOMIC DNA]</scope>
    <source>
        <strain evidence="7 8">ZY111</strain>
    </source>
</reference>
<accession>A0A2U2X3P2</accession>
<dbReference type="InterPro" id="IPR016181">
    <property type="entry name" value="Acyl_CoA_acyltransferase"/>
</dbReference>
<dbReference type="GO" id="GO:0016755">
    <property type="term" value="F:aminoacyltransferase activity"/>
    <property type="evidence" value="ECO:0007669"/>
    <property type="project" value="InterPro"/>
</dbReference>
<evidence type="ECO:0000256" key="6">
    <source>
        <dbReference type="ARBA" id="ARBA00023316"/>
    </source>
</evidence>
<keyword evidence="6" id="KW-0961">Cell wall biogenesis/degradation</keyword>
<dbReference type="GO" id="GO:0008360">
    <property type="term" value="P:regulation of cell shape"/>
    <property type="evidence" value="ECO:0007669"/>
    <property type="project" value="UniProtKB-KW"/>
</dbReference>
<name>A0A2U2X3P2_9FLAO</name>
<proteinExistence type="inferred from homology"/>
<keyword evidence="5" id="KW-0012">Acyltransferase</keyword>
<reference evidence="8" key="2">
    <citation type="submission" date="2018-05" db="EMBL/GenBank/DDBJ databases">
        <title>Algibacter marinivivus sp. nov., isolated from sample around a algae.</title>
        <authorList>
            <person name="Lu D."/>
        </authorList>
    </citation>
    <scope>NUCLEOTIDE SEQUENCE [LARGE SCALE GENOMIC DNA]</scope>
    <source>
        <strain evidence="8">ZY111</strain>
    </source>
</reference>
<dbReference type="Gene3D" id="3.40.630.30">
    <property type="match status" value="1"/>
</dbReference>
<comment type="similarity">
    <text evidence="1">Belongs to the FemABX family.</text>
</comment>
<evidence type="ECO:0000256" key="4">
    <source>
        <dbReference type="ARBA" id="ARBA00022984"/>
    </source>
</evidence>
<evidence type="ECO:0000256" key="5">
    <source>
        <dbReference type="ARBA" id="ARBA00023315"/>
    </source>
</evidence>
<dbReference type="RefSeq" id="WP_109352773.1">
    <property type="nucleotide sequence ID" value="NZ_QFRI01000002.1"/>
</dbReference>
<keyword evidence="4" id="KW-0573">Peptidoglycan synthesis</keyword>
<comment type="caution">
    <text evidence="7">The sequence shown here is derived from an EMBL/GenBank/DDBJ whole genome shotgun (WGS) entry which is preliminary data.</text>
</comment>
<evidence type="ECO:0000256" key="1">
    <source>
        <dbReference type="ARBA" id="ARBA00009943"/>
    </source>
</evidence>
<keyword evidence="8" id="KW-1185">Reference proteome</keyword>
<dbReference type="OrthoDB" id="9785911at2"/>
<keyword evidence="2 7" id="KW-0808">Transferase</keyword>
<evidence type="ECO:0000313" key="7">
    <source>
        <dbReference type="EMBL" id="PWH82406.1"/>
    </source>
</evidence>